<comment type="similarity">
    <text evidence="1">Belongs to the UPF0065 (bug) family.</text>
</comment>
<organism evidence="3 4">
    <name type="scientific">Xylophilus rhododendri</name>
    <dbReference type="NCBI Taxonomy" id="2697032"/>
    <lineage>
        <taxon>Bacteria</taxon>
        <taxon>Pseudomonadati</taxon>
        <taxon>Pseudomonadota</taxon>
        <taxon>Betaproteobacteria</taxon>
        <taxon>Burkholderiales</taxon>
        <taxon>Xylophilus</taxon>
    </lineage>
</organism>
<protein>
    <submittedName>
        <fullName evidence="3">Tripartite tricarboxylate transporter substrate binding protein</fullName>
    </submittedName>
</protein>
<dbReference type="PANTHER" id="PTHR42928">
    <property type="entry name" value="TRICARBOXYLATE-BINDING PROTEIN"/>
    <property type="match status" value="1"/>
</dbReference>
<keyword evidence="4" id="KW-1185">Reference proteome</keyword>
<dbReference type="PIRSF" id="PIRSF017082">
    <property type="entry name" value="YflP"/>
    <property type="match status" value="1"/>
</dbReference>
<dbReference type="EMBL" id="CP047650">
    <property type="protein sequence ID" value="QHI97659.1"/>
    <property type="molecule type" value="Genomic_DNA"/>
</dbReference>
<proteinExistence type="inferred from homology"/>
<dbReference type="SUPFAM" id="SSF53850">
    <property type="entry name" value="Periplasmic binding protein-like II"/>
    <property type="match status" value="1"/>
</dbReference>
<name>A0A857J3E8_9BURK</name>
<dbReference type="KEGG" id="xyk:GT347_06445"/>
<dbReference type="PANTHER" id="PTHR42928:SF5">
    <property type="entry name" value="BLR1237 PROTEIN"/>
    <property type="match status" value="1"/>
</dbReference>
<dbReference type="InterPro" id="IPR042100">
    <property type="entry name" value="Bug_dom1"/>
</dbReference>
<dbReference type="Proteomes" id="UP000464787">
    <property type="component" value="Chromosome"/>
</dbReference>
<dbReference type="AlphaFoldDB" id="A0A857J3E8"/>
<dbReference type="Gene3D" id="3.40.190.150">
    <property type="entry name" value="Bordetella uptake gene, domain 1"/>
    <property type="match status" value="1"/>
</dbReference>
<dbReference type="CDD" id="cd13578">
    <property type="entry name" value="PBP2_Bug27"/>
    <property type="match status" value="1"/>
</dbReference>
<reference evidence="3 4" key="1">
    <citation type="submission" date="2020-01" db="EMBL/GenBank/DDBJ databases">
        <title>Genome sequencing of strain KACC 21265.</title>
        <authorList>
            <person name="Heo J."/>
            <person name="Kim S.-J."/>
            <person name="Kim J.-S."/>
            <person name="Hong S.-B."/>
            <person name="Kwon S.-W."/>
        </authorList>
    </citation>
    <scope>NUCLEOTIDE SEQUENCE [LARGE SCALE GENOMIC DNA]</scope>
    <source>
        <strain evidence="3 4">KACC 21265</strain>
    </source>
</reference>
<feature type="signal peptide" evidence="2">
    <location>
        <begin position="1"/>
        <end position="36"/>
    </location>
</feature>
<dbReference type="RefSeq" id="WP_160551177.1">
    <property type="nucleotide sequence ID" value="NZ_CP047650.1"/>
</dbReference>
<evidence type="ECO:0000256" key="2">
    <source>
        <dbReference type="SAM" id="SignalP"/>
    </source>
</evidence>
<evidence type="ECO:0000313" key="3">
    <source>
        <dbReference type="EMBL" id="QHI97659.1"/>
    </source>
</evidence>
<keyword evidence="2" id="KW-0732">Signal</keyword>
<feature type="chain" id="PRO_5032598521" evidence="2">
    <location>
        <begin position="37"/>
        <end position="341"/>
    </location>
</feature>
<dbReference type="InterPro" id="IPR005064">
    <property type="entry name" value="BUG"/>
</dbReference>
<evidence type="ECO:0000313" key="4">
    <source>
        <dbReference type="Proteomes" id="UP000464787"/>
    </source>
</evidence>
<gene>
    <name evidence="3" type="ORF">GT347_06445</name>
</gene>
<dbReference type="Gene3D" id="3.40.190.10">
    <property type="entry name" value="Periplasmic binding protein-like II"/>
    <property type="match status" value="1"/>
</dbReference>
<accession>A0A857J3E8</accession>
<evidence type="ECO:0000256" key="1">
    <source>
        <dbReference type="ARBA" id="ARBA00006987"/>
    </source>
</evidence>
<sequence length="341" mass="35034">MAPCAQPRLLRYFPALRRKLLAASALLLLSAGHASAADEAANYPSRPVRVVVAFSAGGGADVVARLVFTRVSARLGQSFVIDNRGGAGGIVGTDAVAKAAPDGYTLLLGQTGPNALNPALFARIPYDAAADFAGVIQLTAYPYVIAVHPTSPLKSLRDLVDKARAEPDTVGFGTAGTGSSAQLAAELFMRTTGTRLVHVPYKGAGPALLDTAAGVTPVAFGDIAGGTPLVTAGRLRGLAVTGFKRTALLPNVPTIAEAGYPGAEALAWHGVYAPARTPPAIVAKLNATVAAVLAEPAVRERLQQDGLETVGGSPAAFDAYTRAEIRKWGDIVRAAGIRIDQ</sequence>
<dbReference type="Pfam" id="PF03401">
    <property type="entry name" value="TctC"/>
    <property type="match status" value="1"/>
</dbReference>